<keyword evidence="3" id="KW-1185">Reference proteome</keyword>
<evidence type="ECO:0000313" key="3">
    <source>
        <dbReference type="Proteomes" id="UP000216101"/>
    </source>
</evidence>
<reference evidence="3" key="1">
    <citation type="submission" date="2017-05" db="EMBL/GenBank/DDBJ databases">
        <authorList>
            <person name="Barney B.M."/>
        </authorList>
    </citation>
    <scope>NUCLEOTIDE SEQUENCE [LARGE SCALE GENOMIC DNA]</scope>
    <source>
        <strain evidence="3">PSBB022</strain>
    </source>
</reference>
<dbReference type="Gene3D" id="3.40.1520.20">
    <property type="match status" value="1"/>
</dbReference>
<organism evidence="2 3">
    <name type="scientific">Cellvibrio mixtus</name>
    <dbReference type="NCBI Taxonomy" id="39650"/>
    <lineage>
        <taxon>Bacteria</taxon>
        <taxon>Pseudomonadati</taxon>
        <taxon>Pseudomonadota</taxon>
        <taxon>Gammaproteobacteria</taxon>
        <taxon>Cellvibrionales</taxon>
        <taxon>Cellvibrionaceae</taxon>
        <taxon>Cellvibrio</taxon>
    </lineage>
</organism>
<comment type="caution">
    <text evidence="2">The sequence shown here is derived from an EMBL/GenBank/DDBJ whole genome shotgun (WGS) entry which is preliminary data.</text>
</comment>
<dbReference type="Proteomes" id="UP000216101">
    <property type="component" value="Unassembled WGS sequence"/>
</dbReference>
<accession>A0A266Q2W2</accession>
<dbReference type="Pfam" id="PF04972">
    <property type="entry name" value="BON"/>
    <property type="match status" value="2"/>
</dbReference>
<dbReference type="InterPro" id="IPR007055">
    <property type="entry name" value="BON_dom"/>
</dbReference>
<evidence type="ECO:0000313" key="2">
    <source>
        <dbReference type="EMBL" id="OZY83956.1"/>
    </source>
</evidence>
<protein>
    <submittedName>
        <fullName evidence="2">Phospholipid-binding protein</fullName>
    </submittedName>
</protein>
<dbReference type="RefSeq" id="WP_078043915.1">
    <property type="nucleotide sequence ID" value="NZ_NHNI01000003.1"/>
</dbReference>
<dbReference type="PANTHER" id="PTHR34606:SF4">
    <property type="entry name" value="OUTER MEMBRANE LIPOPROTEIN DOLP"/>
    <property type="match status" value="1"/>
</dbReference>
<dbReference type="AlphaFoldDB" id="A0A266Q2W2"/>
<sequence>MRVSRAIRTGFSSLLPVFMALSLLSGCAKIIQVTTSEPIQISPAKRTLGTRINDSQLETFARVNLNKASKALEDSRINIDSFNGVILLTGQVPSEQLRQLAGSTVGQLNTVRQLHNELSVSERTRLPTHTKDAWITTKLKTKLIASNIQSGRIRIITESQSVYLMGLVSRHEADRVTEMARTTNGVKQVVKVFEYID</sequence>
<dbReference type="EMBL" id="NHNI01000003">
    <property type="protein sequence ID" value="OZY83956.1"/>
    <property type="molecule type" value="Genomic_DNA"/>
</dbReference>
<feature type="domain" description="BON" evidence="1">
    <location>
        <begin position="131"/>
        <end position="197"/>
    </location>
</feature>
<evidence type="ECO:0000259" key="1">
    <source>
        <dbReference type="PROSITE" id="PS50914"/>
    </source>
</evidence>
<proteinExistence type="predicted"/>
<dbReference type="PROSITE" id="PS51257">
    <property type="entry name" value="PROKAR_LIPOPROTEIN"/>
    <property type="match status" value="1"/>
</dbReference>
<dbReference type="PROSITE" id="PS50914">
    <property type="entry name" value="BON"/>
    <property type="match status" value="2"/>
</dbReference>
<feature type="domain" description="BON" evidence="1">
    <location>
        <begin position="53"/>
        <end position="122"/>
    </location>
</feature>
<dbReference type="InterPro" id="IPR051686">
    <property type="entry name" value="Lipoprotein_DolP"/>
</dbReference>
<gene>
    <name evidence="2" type="ORF">CBP51_19385</name>
</gene>
<dbReference type="PANTHER" id="PTHR34606">
    <property type="entry name" value="BON DOMAIN-CONTAINING PROTEIN"/>
    <property type="match status" value="1"/>
</dbReference>
<name>A0A266Q2W2_9GAMM</name>